<dbReference type="Gene3D" id="3.40.50.300">
    <property type="entry name" value="P-loop containing nucleotide triphosphate hydrolases"/>
    <property type="match status" value="1"/>
</dbReference>
<feature type="domain" description="ABC transporter" evidence="9">
    <location>
        <begin position="6"/>
        <end position="241"/>
    </location>
</feature>
<accession>A0A9D1IET7</accession>
<dbReference type="SMART" id="SM00382">
    <property type="entry name" value="AAA"/>
    <property type="match status" value="1"/>
</dbReference>
<name>A0A9D1IET7_9FIRM</name>
<dbReference type="PROSITE" id="PS00211">
    <property type="entry name" value="ABC_TRANSPORTER_1"/>
    <property type="match status" value="1"/>
</dbReference>
<protein>
    <submittedName>
        <fullName evidence="10">Energy-coupling factor transporter ATPase</fullName>
    </submittedName>
</protein>
<reference evidence="10" key="1">
    <citation type="submission" date="2020-10" db="EMBL/GenBank/DDBJ databases">
        <authorList>
            <person name="Gilroy R."/>
        </authorList>
    </citation>
    <scope>NUCLEOTIDE SEQUENCE</scope>
    <source>
        <strain evidence="10">ChiHcec3-11533</strain>
    </source>
</reference>
<evidence type="ECO:0000256" key="8">
    <source>
        <dbReference type="ARBA" id="ARBA00023136"/>
    </source>
</evidence>
<evidence type="ECO:0000256" key="2">
    <source>
        <dbReference type="ARBA" id="ARBA00005417"/>
    </source>
</evidence>
<keyword evidence="4" id="KW-1003">Cell membrane</keyword>
<evidence type="ECO:0000313" key="11">
    <source>
        <dbReference type="Proteomes" id="UP000824072"/>
    </source>
</evidence>
<dbReference type="FunFam" id="3.40.50.300:FF:000224">
    <property type="entry name" value="Energy-coupling factor transporter ATP-binding protein EcfA"/>
    <property type="match status" value="1"/>
</dbReference>
<dbReference type="EMBL" id="DVMU01000199">
    <property type="protein sequence ID" value="HIU34717.1"/>
    <property type="molecule type" value="Genomic_DNA"/>
</dbReference>
<dbReference type="InterPro" id="IPR003439">
    <property type="entry name" value="ABC_transporter-like_ATP-bd"/>
</dbReference>
<keyword evidence="5" id="KW-0547">Nucleotide-binding</keyword>
<proteinExistence type="inferred from homology"/>
<evidence type="ECO:0000256" key="3">
    <source>
        <dbReference type="ARBA" id="ARBA00022448"/>
    </source>
</evidence>
<dbReference type="InterPro" id="IPR003593">
    <property type="entry name" value="AAA+_ATPase"/>
</dbReference>
<dbReference type="InterPro" id="IPR017871">
    <property type="entry name" value="ABC_transporter-like_CS"/>
</dbReference>
<comment type="caution">
    <text evidence="10">The sequence shown here is derived from an EMBL/GenBank/DDBJ whole genome shotgun (WGS) entry which is preliminary data.</text>
</comment>
<evidence type="ECO:0000256" key="1">
    <source>
        <dbReference type="ARBA" id="ARBA00004202"/>
    </source>
</evidence>
<dbReference type="GO" id="GO:0016887">
    <property type="term" value="F:ATP hydrolysis activity"/>
    <property type="evidence" value="ECO:0007669"/>
    <property type="project" value="InterPro"/>
</dbReference>
<keyword evidence="6" id="KW-0067">ATP-binding</keyword>
<dbReference type="Pfam" id="PF00005">
    <property type="entry name" value="ABC_tran"/>
    <property type="match status" value="1"/>
</dbReference>
<dbReference type="NCBIfam" id="NF010167">
    <property type="entry name" value="PRK13648.1"/>
    <property type="match status" value="1"/>
</dbReference>
<dbReference type="PANTHER" id="PTHR43553:SF24">
    <property type="entry name" value="ENERGY-COUPLING FACTOR TRANSPORTER ATP-BINDING PROTEIN ECFA1"/>
    <property type="match status" value="1"/>
</dbReference>
<gene>
    <name evidence="10" type="ORF">IAB02_09155</name>
</gene>
<dbReference type="InterPro" id="IPR050095">
    <property type="entry name" value="ECF_ABC_transporter_ATP-bd"/>
</dbReference>
<evidence type="ECO:0000256" key="7">
    <source>
        <dbReference type="ARBA" id="ARBA00022967"/>
    </source>
</evidence>
<evidence type="ECO:0000259" key="9">
    <source>
        <dbReference type="PROSITE" id="PS50893"/>
    </source>
</evidence>
<dbReference type="Proteomes" id="UP000824072">
    <property type="component" value="Unassembled WGS sequence"/>
</dbReference>
<dbReference type="InterPro" id="IPR015856">
    <property type="entry name" value="ABC_transpr_CbiO/EcfA_su"/>
</dbReference>
<evidence type="ECO:0000256" key="5">
    <source>
        <dbReference type="ARBA" id="ARBA00022741"/>
    </source>
</evidence>
<dbReference type="GO" id="GO:0005524">
    <property type="term" value="F:ATP binding"/>
    <property type="evidence" value="ECO:0007669"/>
    <property type="project" value="UniProtKB-KW"/>
</dbReference>
<dbReference type="CDD" id="cd03225">
    <property type="entry name" value="ABC_cobalt_CbiO_domain1"/>
    <property type="match status" value="1"/>
</dbReference>
<dbReference type="InterPro" id="IPR027417">
    <property type="entry name" value="P-loop_NTPase"/>
</dbReference>
<comment type="similarity">
    <text evidence="2">Belongs to the ABC transporter superfamily.</text>
</comment>
<reference evidence="10" key="2">
    <citation type="journal article" date="2021" name="PeerJ">
        <title>Extensive microbial diversity within the chicken gut microbiome revealed by metagenomics and culture.</title>
        <authorList>
            <person name="Gilroy R."/>
            <person name="Ravi A."/>
            <person name="Getino M."/>
            <person name="Pursley I."/>
            <person name="Horton D.L."/>
            <person name="Alikhan N.F."/>
            <person name="Baker D."/>
            <person name="Gharbi K."/>
            <person name="Hall N."/>
            <person name="Watson M."/>
            <person name="Adriaenssens E.M."/>
            <person name="Foster-Nyarko E."/>
            <person name="Jarju S."/>
            <person name="Secka A."/>
            <person name="Antonio M."/>
            <person name="Oren A."/>
            <person name="Chaudhuri R.R."/>
            <person name="La Ragione R."/>
            <person name="Hildebrand F."/>
            <person name="Pallen M.J."/>
        </authorList>
    </citation>
    <scope>NUCLEOTIDE SEQUENCE</scope>
    <source>
        <strain evidence="10">ChiHcec3-11533</strain>
    </source>
</reference>
<sequence length="277" mass="30510">MGQEIIRVQDVVYHYEGSEAEAVAGVSLQVERGEFVAVLGRNGSGKSTLAKLLNALILPASGEIYIDGLAAHVEENAYEVRKRCGMVFQNPDNQIIATIVEEDCAFGLENLGVEPREIRRRVDEALKAVGMLDFAQSAPHMLSGGQKQRVAIAGVLAMRPKIIVFDESTAMLDPSGRKEVFQTARRLNREEGITIVWITHFMQEAAQADRLLVMHDGKIALEGKPREVFENVETIHEMGLSVPPMAQLATELRQAGLPLPRGILTVEEMAVELCRLK</sequence>
<dbReference type="PROSITE" id="PS50893">
    <property type="entry name" value="ABC_TRANSPORTER_2"/>
    <property type="match status" value="1"/>
</dbReference>
<evidence type="ECO:0000313" key="10">
    <source>
        <dbReference type="EMBL" id="HIU34717.1"/>
    </source>
</evidence>
<keyword evidence="7" id="KW-1278">Translocase</keyword>
<comment type="subcellular location">
    <subcellularLocation>
        <location evidence="1">Cell membrane</location>
        <topology evidence="1">Peripheral membrane protein</topology>
    </subcellularLocation>
</comment>
<dbReference type="AlphaFoldDB" id="A0A9D1IET7"/>
<dbReference type="GO" id="GO:0042626">
    <property type="term" value="F:ATPase-coupled transmembrane transporter activity"/>
    <property type="evidence" value="ECO:0007669"/>
    <property type="project" value="TreeGrafter"/>
</dbReference>
<organism evidence="10 11">
    <name type="scientific">Candidatus Pullichristensenella excrementigallinarum</name>
    <dbReference type="NCBI Taxonomy" id="2840907"/>
    <lineage>
        <taxon>Bacteria</taxon>
        <taxon>Bacillati</taxon>
        <taxon>Bacillota</taxon>
        <taxon>Clostridia</taxon>
        <taxon>Candidatus Pullichristensenella</taxon>
    </lineage>
</organism>
<dbReference type="SUPFAM" id="SSF52540">
    <property type="entry name" value="P-loop containing nucleoside triphosphate hydrolases"/>
    <property type="match status" value="1"/>
</dbReference>
<keyword evidence="3" id="KW-0813">Transport</keyword>
<dbReference type="NCBIfam" id="TIGR04520">
    <property type="entry name" value="ECF_ATPase_1"/>
    <property type="match status" value="1"/>
</dbReference>
<evidence type="ECO:0000256" key="6">
    <source>
        <dbReference type="ARBA" id="ARBA00022840"/>
    </source>
</evidence>
<dbReference type="GO" id="GO:0043190">
    <property type="term" value="C:ATP-binding cassette (ABC) transporter complex"/>
    <property type="evidence" value="ECO:0007669"/>
    <property type="project" value="TreeGrafter"/>
</dbReference>
<dbReference type="InterPro" id="IPR030947">
    <property type="entry name" value="EcfA_1"/>
</dbReference>
<evidence type="ECO:0000256" key="4">
    <source>
        <dbReference type="ARBA" id="ARBA00022475"/>
    </source>
</evidence>
<dbReference type="PANTHER" id="PTHR43553">
    <property type="entry name" value="HEAVY METAL TRANSPORTER"/>
    <property type="match status" value="1"/>
</dbReference>
<keyword evidence="8" id="KW-0472">Membrane</keyword>